<comment type="similarity">
    <text evidence="2 6">Belongs to the BI1 family.</text>
</comment>
<feature type="transmembrane region" description="Helical" evidence="6">
    <location>
        <begin position="181"/>
        <end position="199"/>
    </location>
</feature>
<feature type="transmembrane region" description="Helical" evidence="6">
    <location>
        <begin position="129"/>
        <end position="148"/>
    </location>
</feature>
<feature type="transmembrane region" description="Helical" evidence="6">
    <location>
        <begin position="29"/>
        <end position="48"/>
    </location>
</feature>
<dbReference type="GO" id="GO:0016020">
    <property type="term" value="C:membrane"/>
    <property type="evidence" value="ECO:0007669"/>
    <property type="project" value="UniProtKB-SubCell"/>
</dbReference>
<dbReference type="CDD" id="cd10432">
    <property type="entry name" value="BI-1-like_bacterial"/>
    <property type="match status" value="1"/>
</dbReference>
<protein>
    <submittedName>
        <fullName evidence="7">Bax inhibitor-1/YccA family protein</fullName>
    </submittedName>
</protein>
<feature type="transmembrane region" description="Helical" evidence="6">
    <location>
        <begin position="104"/>
        <end position="123"/>
    </location>
</feature>
<dbReference type="AlphaFoldDB" id="A0A506UQ78"/>
<dbReference type="RefSeq" id="WP_165600010.1">
    <property type="nucleotide sequence ID" value="NZ_SORZ01000001.1"/>
</dbReference>
<evidence type="ECO:0000256" key="6">
    <source>
        <dbReference type="RuleBase" id="RU004379"/>
    </source>
</evidence>
<dbReference type="InterPro" id="IPR006214">
    <property type="entry name" value="Bax_inhibitor_1-related"/>
</dbReference>
<keyword evidence="4 6" id="KW-1133">Transmembrane helix</keyword>
<proteinExistence type="inferred from homology"/>
<evidence type="ECO:0000256" key="4">
    <source>
        <dbReference type="ARBA" id="ARBA00022989"/>
    </source>
</evidence>
<dbReference type="EMBL" id="SORZ01000001">
    <property type="protein sequence ID" value="TPW35497.1"/>
    <property type="molecule type" value="Genomic_DNA"/>
</dbReference>
<keyword evidence="8" id="KW-1185">Reference proteome</keyword>
<accession>A0A506UQ78</accession>
<gene>
    <name evidence="7" type="ORF">E3202_00470</name>
</gene>
<keyword evidence="5 6" id="KW-0472">Membrane</keyword>
<evidence type="ECO:0000313" key="7">
    <source>
        <dbReference type="EMBL" id="TPW35497.1"/>
    </source>
</evidence>
<reference evidence="7 8" key="1">
    <citation type="submission" date="2019-03" db="EMBL/GenBank/DDBJ databases">
        <title>The complete genome sequence of Neokomagataea sp. Jb2 NBRC113641.</title>
        <authorList>
            <person name="Chua K.-O."/>
            <person name="Chan K.-G."/>
            <person name="See-Too W.-S."/>
        </authorList>
    </citation>
    <scope>NUCLEOTIDE SEQUENCE [LARGE SCALE GENOMIC DNA]</scope>
    <source>
        <strain evidence="7 8">Jb2</strain>
    </source>
</reference>
<keyword evidence="3 6" id="KW-0812">Transmembrane</keyword>
<dbReference type="Proteomes" id="UP000315037">
    <property type="component" value="Unassembled WGS sequence"/>
</dbReference>
<evidence type="ECO:0000256" key="2">
    <source>
        <dbReference type="ARBA" id="ARBA00010350"/>
    </source>
</evidence>
<comment type="subcellular location">
    <subcellularLocation>
        <location evidence="1">Membrane</location>
        <topology evidence="1">Multi-pass membrane protein</topology>
    </subcellularLocation>
</comment>
<dbReference type="PANTHER" id="PTHR23291">
    <property type="entry name" value="BAX INHIBITOR-RELATED"/>
    <property type="match status" value="1"/>
</dbReference>
<comment type="caution">
    <text evidence="7">The sequence shown here is derived from an EMBL/GenBank/DDBJ whole genome shotgun (WGS) entry which is preliminary data.</text>
</comment>
<dbReference type="PANTHER" id="PTHR23291:SF50">
    <property type="entry name" value="PROTEIN LIFEGUARD 4"/>
    <property type="match status" value="1"/>
</dbReference>
<sequence length="254" mass="27840">MSNPYNYQSADQQAFGVMDAGLRAYMMRVFGWMTLGLVLSGLTAYVVAHSSLLGVFYHIVATPTGTAVTGMTALGWIAALSPLAFVLVLSFGVNRLSRQMAQGLFLLFSIVTGVSLSTLLLFYTGTSVMQTFFITASVFAAMALWGYVTKRSLVSWGSFLMMGLLGLLIASLVNIFLHSSVMATVISIIGVLLFTAFTAHDTQRIKLSYQQALAYMPPEEINKNSVYDALDLYLDFINLFQYLLQFTGNRSNSN</sequence>
<evidence type="ECO:0000256" key="3">
    <source>
        <dbReference type="ARBA" id="ARBA00022692"/>
    </source>
</evidence>
<dbReference type="Pfam" id="PF01027">
    <property type="entry name" value="Bax1-I"/>
    <property type="match status" value="1"/>
</dbReference>
<feature type="transmembrane region" description="Helical" evidence="6">
    <location>
        <begin position="153"/>
        <end position="175"/>
    </location>
</feature>
<organism evidence="7 8">
    <name type="scientific">Oecophyllibacter saccharovorans</name>
    <dbReference type="NCBI Taxonomy" id="2558360"/>
    <lineage>
        <taxon>Bacteria</taxon>
        <taxon>Pseudomonadati</taxon>
        <taxon>Pseudomonadota</taxon>
        <taxon>Alphaproteobacteria</taxon>
        <taxon>Acetobacterales</taxon>
        <taxon>Acetobacteraceae</taxon>
        <taxon>Oecophyllibacter</taxon>
    </lineage>
</organism>
<evidence type="ECO:0000256" key="1">
    <source>
        <dbReference type="ARBA" id="ARBA00004141"/>
    </source>
</evidence>
<evidence type="ECO:0000256" key="5">
    <source>
        <dbReference type="ARBA" id="ARBA00023136"/>
    </source>
</evidence>
<evidence type="ECO:0000313" key="8">
    <source>
        <dbReference type="Proteomes" id="UP000315037"/>
    </source>
</evidence>
<feature type="transmembrane region" description="Helical" evidence="6">
    <location>
        <begin position="68"/>
        <end position="92"/>
    </location>
</feature>
<name>A0A506UQ78_9PROT</name>